<protein>
    <submittedName>
        <fullName evidence="7">TonB-dependent receptor</fullName>
    </submittedName>
</protein>
<name>A0A9X2KU40_9GAMM</name>
<evidence type="ECO:0000256" key="5">
    <source>
        <dbReference type="SAM" id="SignalP"/>
    </source>
</evidence>
<dbReference type="AlphaFoldDB" id="A0A9X2KU40"/>
<dbReference type="InterPro" id="IPR037066">
    <property type="entry name" value="Plug_dom_sf"/>
</dbReference>
<accession>A0A9X2KU40</accession>
<dbReference type="PANTHER" id="PTHR40980:SF5">
    <property type="entry name" value="TONB-DEPENDENT RECEPTOR"/>
    <property type="match status" value="1"/>
</dbReference>
<dbReference type="PANTHER" id="PTHR40980">
    <property type="entry name" value="PLUG DOMAIN-CONTAINING PROTEIN"/>
    <property type="match status" value="1"/>
</dbReference>
<comment type="caution">
    <text evidence="7">The sequence shown here is derived from an EMBL/GenBank/DDBJ whole genome shotgun (WGS) entry which is preliminary data.</text>
</comment>
<dbReference type="InterPro" id="IPR000531">
    <property type="entry name" value="Beta-barrel_TonB"/>
</dbReference>
<evidence type="ECO:0000313" key="8">
    <source>
        <dbReference type="Proteomes" id="UP001139319"/>
    </source>
</evidence>
<dbReference type="Gene3D" id="2.40.170.20">
    <property type="entry name" value="TonB-dependent receptor, beta-barrel domain"/>
    <property type="match status" value="1"/>
</dbReference>
<evidence type="ECO:0000256" key="3">
    <source>
        <dbReference type="ARBA" id="ARBA00023237"/>
    </source>
</evidence>
<evidence type="ECO:0000256" key="1">
    <source>
        <dbReference type="ARBA" id="ARBA00004442"/>
    </source>
</evidence>
<feature type="chain" id="PRO_5040971667" evidence="5">
    <location>
        <begin position="31"/>
        <end position="899"/>
    </location>
</feature>
<keyword evidence="5" id="KW-0732">Signal</keyword>
<evidence type="ECO:0000313" key="7">
    <source>
        <dbReference type="EMBL" id="MCP8899847.1"/>
    </source>
</evidence>
<reference evidence="7" key="2">
    <citation type="submission" date="2023-01" db="EMBL/GenBank/DDBJ databases">
        <title>Gilvimarinus xylanilyticus HB14 isolated from Caulerpa lentillifera aquaculture base in Hainan, China.</title>
        <authorList>
            <person name="Zhang Y.-J."/>
        </authorList>
    </citation>
    <scope>NUCLEOTIDE SEQUENCE</scope>
    <source>
        <strain evidence="7">HB14</strain>
    </source>
</reference>
<comment type="subcellular location">
    <subcellularLocation>
        <location evidence="1">Cell outer membrane</location>
    </subcellularLocation>
</comment>
<evidence type="ECO:0000259" key="6">
    <source>
        <dbReference type="Pfam" id="PF00593"/>
    </source>
</evidence>
<reference evidence="7" key="1">
    <citation type="submission" date="2022-05" db="EMBL/GenBank/DDBJ databases">
        <authorList>
            <person name="Sun H.-N."/>
        </authorList>
    </citation>
    <scope>NUCLEOTIDE SEQUENCE</scope>
    <source>
        <strain evidence="7">HB14</strain>
    </source>
</reference>
<keyword evidence="8" id="KW-1185">Reference proteome</keyword>
<keyword evidence="7" id="KW-0675">Receptor</keyword>
<feature type="region of interest" description="Disordered" evidence="4">
    <location>
        <begin position="312"/>
        <end position="331"/>
    </location>
</feature>
<feature type="signal peptide" evidence="5">
    <location>
        <begin position="1"/>
        <end position="30"/>
    </location>
</feature>
<proteinExistence type="predicted"/>
<dbReference type="InterPro" id="IPR036942">
    <property type="entry name" value="Beta-barrel_TonB_sf"/>
</dbReference>
<evidence type="ECO:0000256" key="4">
    <source>
        <dbReference type="SAM" id="MobiDB-lite"/>
    </source>
</evidence>
<dbReference type="Proteomes" id="UP001139319">
    <property type="component" value="Unassembled WGS sequence"/>
</dbReference>
<dbReference type="EMBL" id="JAMFTH010000003">
    <property type="protein sequence ID" value="MCP8899847.1"/>
    <property type="molecule type" value="Genomic_DNA"/>
</dbReference>
<dbReference type="Pfam" id="PF00593">
    <property type="entry name" value="TonB_dep_Rec_b-barrel"/>
    <property type="match status" value="1"/>
</dbReference>
<dbReference type="Gene3D" id="2.170.130.10">
    <property type="entry name" value="TonB-dependent receptor, plug domain"/>
    <property type="match status" value="1"/>
</dbReference>
<evidence type="ECO:0000256" key="2">
    <source>
        <dbReference type="ARBA" id="ARBA00023136"/>
    </source>
</evidence>
<sequence length="899" mass="99189">MRTITTKRSQISLAIIAASAALLGSQSAVAQSDEDDNGMNSQPAIQAPVIEEVLTIGRLQSASDSIISERIEQPFAADMLGFDQISRAGDADIASALGRVTGLTVVDDQYVYVRSLGERYSSVNLNGASVPSPELTRNVLPLDLFPSTIVKTLKVQKAFSPDLPATFGGGNVNIRTKGMPEDVVFDVSIGTGWNTVNNDDGIFYSGGDIDNGVPPELSRAITLYQGNVTTNQIAQSMVGQGQSISPEVRAEAQQINRDLMLSLNRDVEITPQSLDPDYGGKLSLGNSWYVSDDWRIGALANVSYDHEWRNKNQKKKGIGNPDEVNSDVQRTSEETRTLAAVSGGVSFQEMHTIEASGFYITDIEDRAAISRGFDANNRESDGSQVLDYQTRYEERRLTIGQITGDHSFEFDLTDAIDELGVDWYYSDSRAETAIPNEVNIKASNLIDTDTGEVTNTRLQSTTNMASFGFLQLEDNVTSYGYDVELPINFGDTLLTLTGGYDYSDKTRAYYGYTAAINAPGVSNDALEGTPGHVLGDENLSNLDYNFDLTMDPGLGKESYIAAQKTDAAYGMFDLNIDYTWRLTGGVRYEDFRQAVLPVDLLDYTGQSIVELNDDLTENPENYVVKDDGWYPSLALTFMNQGFMGADDFQVRASLAQTVVRPDLREVSDVQYLDPELDVRVVGNPNLNFSELDHFDLRTEWFYPGGDNFTVSFFYKDIVNPIEQARQPGSDDDILLTYYNAESGEIYGLEFEGLKDIGAGFFVSGNLTLSDSEIVSPEGQGFTNTVRRMTGQSEYVMNAQLGFDSDDGMHTASLLYNVFGDRVYYAAVLDGHDDAFEQPYHSVDFVYTFYPTETLSMKFKLSNLLDQDREFEQVNSDGEAVTILTQEQGTGIGLDFKYSF</sequence>
<dbReference type="GO" id="GO:0009279">
    <property type="term" value="C:cell outer membrane"/>
    <property type="evidence" value="ECO:0007669"/>
    <property type="project" value="UniProtKB-SubCell"/>
</dbReference>
<organism evidence="7 8">
    <name type="scientific">Gilvimarinus xylanilyticus</name>
    <dbReference type="NCBI Taxonomy" id="2944139"/>
    <lineage>
        <taxon>Bacteria</taxon>
        <taxon>Pseudomonadati</taxon>
        <taxon>Pseudomonadota</taxon>
        <taxon>Gammaproteobacteria</taxon>
        <taxon>Cellvibrionales</taxon>
        <taxon>Cellvibrionaceae</taxon>
        <taxon>Gilvimarinus</taxon>
    </lineage>
</organism>
<dbReference type="RefSeq" id="WP_253968144.1">
    <property type="nucleotide sequence ID" value="NZ_JAMFTH010000003.1"/>
</dbReference>
<dbReference type="SUPFAM" id="SSF56935">
    <property type="entry name" value="Porins"/>
    <property type="match status" value="1"/>
</dbReference>
<feature type="domain" description="TonB-dependent receptor-like beta-barrel" evidence="6">
    <location>
        <begin position="558"/>
        <end position="862"/>
    </location>
</feature>
<keyword evidence="2" id="KW-0472">Membrane</keyword>
<keyword evidence="3" id="KW-0998">Cell outer membrane</keyword>
<gene>
    <name evidence="7" type="ORF">M6D89_11110</name>
</gene>